<evidence type="ECO:0000313" key="9">
    <source>
        <dbReference type="EMBL" id="CAF9942849.1"/>
    </source>
</evidence>
<feature type="signal peptide" evidence="5">
    <location>
        <begin position="1"/>
        <end position="18"/>
    </location>
</feature>
<name>A0A8H3J8Y5_9LECA</name>
<dbReference type="InterPro" id="IPR011707">
    <property type="entry name" value="Cu-oxidase-like_N"/>
</dbReference>
<dbReference type="PROSITE" id="PS00080">
    <property type="entry name" value="MULTICOPPER_OXIDASE2"/>
    <property type="match status" value="1"/>
</dbReference>
<proteinExistence type="inferred from homology"/>
<keyword evidence="3" id="KW-0560">Oxidoreductase</keyword>
<organism evidence="9 10">
    <name type="scientific">Alectoria fallacina</name>
    <dbReference type="NCBI Taxonomy" id="1903189"/>
    <lineage>
        <taxon>Eukaryota</taxon>
        <taxon>Fungi</taxon>
        <taxon>Dikarya</taxon>
        <taxon>Ascomycota</taxon>
        <taxon>Pezizomycotina</taxon>
        <taxon>Lecanoromycetes</taxon>
        <taxon>OSLEUM clade</taxon>
        <taxon>Lecanoromycetidae</taxon>
        <taxon>Lecanorales</taxon>
        <taxon>Lecanorineae</taxon>
        <taxon>Parmeliaceae</taxon>
        <taxon>Alectoria</taxon>
    </lineage>
</organism>
<feature type="domain" description="Plastocyanin-like" evidence="7">
    <location>
        <begin position="488"/>
        <end position="612"/>
    </location>
</feature>
<evidence type="ECO:0000259" key="6">
    <source>
        <dbReference type="Pfam" id="PF00394"/>
    </source>
</evidence>
<dbReference type="Pfam" id="PF07732">
    <property type="entry name" value="Cu-oxidase_3"/>
    <property type="match status" value="1"/>
</dbReference>
<dbReference type="SUPFAM" id="SSF49503">
    <property type="entry name" value="Cupredoxins"/>
    <property type="match status" value="3"/>
</dbReference>
<evidence type="ECO:0000256" key="4">
    <source>
        <dbReference type="ARBA" id="ARBA00023008"/>
    </source>
</evidence>
<reference evidence="9" key="1">
    <citation type="submission" date="2021-03" db="EMBL/GenBank/DDBJ databases">
        <authorList>
            <person name="Tagirdzhanova G."/>
        </authorList>
    </citation>
    <scope>NUCLEOTIDE SEQUENCE</scope>
</reference>
<evidence type="ECO:0000259" key="7">
    <source>
        <dbReference type="Pfam" id="PF07731"/>
    </source>
</evidence>
<dbReference type="Pfam" id="PF07731">
    <property type="entry name" value="Cu-oxidase_2"/>
    <property type="match status" value="1"/>
</dbReference>
<dbReference type="Proteomes" id="UP000664203">
    <property type="component" value="Unassembled WGS sequence"/>
</dbReference>
<gene>
    <name evidence="9" type="ORF">ALECFALPRED_010152</name>
</gene>
<dbReference type="PANTHER" id="PTHR11709">
    <property type="entry name" value="MULTI-COPPER OXIDASE"/>
    <property type="match status" value="1"/>
</dbReference>
<feature type="domain" description="Plastocyanin-like" evidence="8">
    <location>
        <begin position="106"/>
        <end position="222"/>
    </location>
</feature>
<dbReference type="InterPro" id="IPR001117">
    <property type="entry name" value="Cu-oxidase_2nd"/>
</dbReference>
<dbReference type="GO" id="GO:0005507">
    <property type="term" value="F:copper ion binding"/>
    <property type="evidence" value="ECO:0007669"/>
    <property type="project" value="InterPro"/>
</dbReference>
<feature type="chain" id="PRO_5034937632" description="Multicopper oxidase" evidence="5">
    <location>
        <begin position="19"/>
        <end position="646"/>
    </location>
</feature>
<dbReference type="CDD" id="cd13854">
    <property type="entry name" value="CuRO_1_MaLCC_like"/>
    <property type="match status" value="1"/>
</dbReference>
<dbReference type="FunFam" id="2.60.40.420:FF:000021">
    <property type="entry name" value="Extracellular dihydrogeodin oxidase/laccase"/>
    <property type="match status" value="1"/>
</dbReference>
<dbReference type="InterPro" id="IPR045087">
    <property type="entry name" value="Cu-oxidase_fam"/>
</dbReference>
<dbReference type="AlphaFoldDB" id="A0A8H3J8Y5"/>
<dbReference type="PANTHER" id="PTHR11709:SF145">
    <property type="entry name" value="LCC1"/>
    <property type="match status" value="1"/>
</dbReference>
<evidence type="ECO:0000259" key="8">
    <source>
        <dbReference type="Pfam" id="PF07732"/>
    </source>
</evidence>
<evidence type="ECO:0000256" key="1">
    <source>
        <dbReference type="ARBA" id="ARBA00010609"/>
    </source>
</evidence>
<keyword evidence="4" id="KW-0186">Copper</keyword>
<feature type="domain" description="Plastocyanin-like" evidence="6">
    <location>
        <begin position="233"/>
        <end position="352"/>
    </location>
</feature>
<dbReference type="OrthoDB" id="2121828at2759"/>
<evidence type="ECO:0008006" key="11">
    <source>
        <dbReference type="Google" id="ProtNLM"/>
    </source>
</evidence>
<comment type="similarity">
    <text evidence="1">Belongs to the multicopper oxidase family.</text>
</comment>
<dbReference type="GO" id="GO:0016491">
    <property type="term" value="F:oxidoreductase activity"/>
    <property type="evidence" value="ECO:0007669"/>
    <property type="project" value="UniProtKB-KW"/>
</dbReference>
<protein>
    <recommendedName>
        <fullName evidence="11">Multicopper oxidase</fullName>
    </recommendedName>
</protein>
<dbReference type="InterPro" id="IPR011706">
    <property type="entry name" value="Cu-oxidase_C"/>
</dbReference>
<evidence type="ECO:0000313" key="10">
    <source>
        <dbReference type="Proteomes" id="UP000664203"/>
    </source>
</evidence>
<dbReference type="CDD" id="cd13901">
    <property type="entry name" value="CuRO_3_MaLCC_like"/>
    <property type="match status" value="1"/>
</dbReference>
<sequence>MTVVTALLQASSLLSSLSQLRTNGKHPWLPLQIICVLLACKESLCLQYYRQGASKLGTLAAPKLPKFLENNPIINGFPWGSKGASTSDPYTGGPDTGVIRSYDFTVARGTVSPDGYSKSMLLINGQYPGPLIEANWGDTIQVTVNNAIYGPAEGTAMHWHGLNQQNTEWADGVPGISMCPVPPGGSFTHTFKATPYGSTFYHSHYSSQYADGLWGPIVIHGPMNYPYDIDLGPVTINDYYHKGYLTILEGVVGTDLSDENLVRPPSDNNLINGKMNFACGNSTGNSTTGICVNNAGLSKFSFTSGKKHRLRLINSGIAAIQKFSIDNHKMTVIANDFIPIVPYETTIVTLGVSILLSIPIFTSRMNAYSVQVGQRTDVVVEATGNPTDIVWMRSTITSGACTEPANQPYALAVIYYEDANTNSAPGNASVAQIDSTPPCLNDPLSDTVPMYPIAAAGTNTTVTMNVAVAVNSTGHIVWTINDSAFRADWNNPILLLAKSGNISYPAVDADWNVYNMGTNTTVRVVVNNLSPTSHPWHLHGHEMQVLSVGYGKWGGAITNPSNPERRDVQIVPASGYAVFQWQQNNPGVWPFHCHIAWHVSGGLYANIMERPTDIKNVLIPSTAYENCRNWADYSGGNLLPQIDSGL</sequence>
<evidence type="ECO:0000256" key="2">
    <source>
        <dbReference type="ARBA" id="ARBA00022723"/>
    </source>
</evidence>
<dbReference type="Gene3D" id="2.60.40.420">
    <property type="entry name" value="Cupredoxins - blue copper proteins"/>
    <property type="match status" value="3"/>
</dbReference>
<keyword evidence="2" id="KW-0479">Metal-binding</keyword>
<dbReference type="PROSITE" id="PS00079">
    <property type="entry name" value="MULTICOPPER_OXIDASE1"/>
    <property type="match status" value="1"/>
</dbReference>
<evidence type="ECO:0000256" key="5">
    <source>
        <dbReference type="SAM" id="SignalP"/>
    </source>
</evidence>
<keyword evidence="5" id="KW-0732">Signal</keyword>
<dbReference type="EMBL" id="CAJPDR010000823">
    <property type="protein sequence ID" value="CAF9942849.1"/>
    <property type="molecule type" value="Genomic_DNA"/>
</dbReference>
<evidence type="ECO:0000256" key="3">
    <source>
        <dbReference type="ARBA" id="ARBA00023002"/>
    </source>
</evidence>
<comment type="caution">
    <text evidence="9">The sequence shown here is derived from an EMBL/GenBank/DDBJ whole genome shotgun (WGS) entry which is preliminary data.</text>
</comment>
<dbReference type="Pfam" id="PF00394">
    <property type="entry name" value="Cu-oxidase"/>
    <property type="match status" value="1"/>
</dbReference>
<keyword evidence="10" id="KW-1185">Reference proteome</keyword>
<dbReference type="InterPro" id="IPR002355">
    <property type="entry name" value="Cu_oxidase_Cu_BS"/>
</dbReference>
<accession>A0A8H3J8Y5</accession>
<dbReference type="InterPro" id="IPR008972">
    <property type="entry name" value="Cupredoxin"/>
</dbReference>
<dbReference type="InterPro" id="IPR033138">
    <property type="entry name" value="Cu_oxidase_CS"/>
</dbReference>